<evidence type="ECO:0000313" key="2">
    <source>
        <dbReference type="Proteomes" id="UP001246858"/>
    </source>
</evidence>
<protein>
    <submittedName>
        <fullName evidence="1">TonB-linked SusC/RagA family outer membrane protein</fullName>
    </submittedName>
</protein>
<reference evidence="1" key="1">
    <citation type="submission" date="2023-07" db="EMBL/GenBank/DDBJ databases">
        <title>Sorghum-associated microbial communities from plants grown in Nebraska, USA.</title>
        <authorList>
            <person name="Schachtman D."/>
        </authorList>
    </citation>
    <scope>NUCLEOTIDE SEQUENCE</scope>
    <source>
        <strain evidence="1">2697</strain>
    </source>
</reference>
<proteinExistence type="predicted"/>
<organism evidence="1 2">
    <name type="scientific">Pedobacter africanus</name>
    <dbReference type="NCBI Taxonomy" id="151894"/>
    <lineage>
        <taxon>Bacteria</taxon>
        <taxon>Pseudomonadati</taxon>
        <taxon>Bacteroidota</taxon>
        <taxon>Sphingobacteriia</taxon>
        <taxon>Sphingobacteriales</taxon>
        <taxon>Sphingobacteriaceae</taxon>
        <taxon>Pedobacter</taxon>
    </lineage>
</organism>
<evidence type="ECO:0000313" key="1">
    <source>
        <dbReference type="EMBL" id="MDR6783236.1"/>
    </source>
</evidence>
<keyword evidence="2" id="KW-1185">Reference proteome</keyword>
<gene>
    <name evidence="1" type="ORF">J2X78_001788</name>
</gene>
<sequence length="1029" mass="114374">MKKLIQMVILLYCCLLPVMALAQTTVRGTVRDNSGVVPGVSIQEKDGKGNGTSTNEKGEFRLTLKGTSNVLEITAIGYLKQSVNIGGQSTVNIILKEDTKGLEEVVVIGFGTTKKITNTGAISTISAADIRTTPTPNIQNTLAGRAPGFISQQRSGQPGKSGADFYIRGVNSLSGESQKPLIIVDDVEYTYDQVAQLDANEIETFTILKDASTTAVYGIKGANGVLVITTRRGKTGRPMVNFNTESGWQSAVHKPNFLDAYTVASLKNEAIRNDNDGTPLEFSDADLEHWRLKDDPYGHPDVDWYNAVFKDNAYQIRNNVDISGGSEKVKYFVSAGHVFQNGMLRNFSKGTYEAPENNYAYQRYTFRSNLDMQATKDLALRLDLTGRVGNITEPHIATSPLSTVYSFQRLPPYAQPLLNPDGSYPWAFRSRPSFYETSLIGRLALQGYDKTYRNEFNVLVSADHKLDFITQGLSVQGRIAYSGDVSYDRGLYRNNIPAFYYNPENNSYTIHSNNLYRLEPLTRTSSAENTITRKTLNSLVKLNYLRSFGNHNVNGLILYNINDVTKGDYNSDTNVKLLQEYAPVSSNGVTFRVGYDYKQRYLIDFNGAYNGTSQFVGRQKKGFFPAVSVGWNIAEEAFVKQHLKFLDLLKLRGSWGMTGSDITGGNIYVTEQVYEAGPNYNFGETSNTFTSIQEGTLGNYDITWEKSKKTDIGLDAQLFSGKLNFTFDYFYDYRYNQLWTKQDVLNILGVALPKTNSAITENKGFDGQIGFRHKTGELNYSANFTFSRAKNKVVYQGEAPPRYAYLAKTGLPIGQGFGYNVLGFFQTQEEVDNYAHVANAKPGDLKYEDANNDGVIDQEDYRAIGKPNLPQTVLGTSLGVEYKGFSLNVLFQGSFDYSYRIATAGVIPFQGNLQRSALGRWTPETAATATFPRLSNNLAGPSSPSNASSFWMVDAHYIRLKSVDIGYRLPKQWLSKVKVSSARIYVSGYDLYTWANFDLYSQDPEIASNGSAGTYPVQKVINLGLQVGF</sequence>
<dbReference type="EMBL" id="JAVDTF010000001">
    <property type="protein sequence ID" value="MDR6783236.1"/>
    <property type="molecule type" value="Genomic_DNA"/>
</dbReference>
<comment type="caution">
    <text evidence="1">The sequence shown here is derived from an EMBL/GenBank/DDBJ whole genome shotgun (WGS) entry which is preliminary data.</text>
</comment>
<dbReference type="Proteomes" id="UP001246858">
    <property type="component" value="Unassembled WGS sequence"/>
</dbReference>
<name>A0ACC6KVJ2_9SPHI</name>
<accession>A0ACC6KVJ2</accession>